<dbReference type="Gene3D" id="3.40.50.300">
    <property type="entry name" value="P-loop containing nucleotide triphosphate hydrolases"/>
    <property type="match status" value="1"/>
</dbReference>
<evidence type="ECO:0000256" key="6">
    <source>
        <dbReference type="ARBA" id="ARBA00022840"/>
    </source>
</evidence>
<accession>A0A839Z8R9</accession>
<keyword evidence="7" id="KW-1278">Translocase</keyword>
<keyword evidence="11" id="KW-0762">Sugar transport</keyword>
<protein>
    <submittedName>
        <fullName evidence="11">ABC-type sugar transport system ATPase subunit</fullName>
    </submittedName>
</protein>
<dbReference type="GO" id="GO:0005524">
    <property type="term" value="F:ATP binding"/>
    <property type="evidence" value="ECO:0007669"/>
    <property type="project" value="UniProtKB-KW"/>
</dbReference>
<evidence type="ECO:0000256" key="1">
    <source>
        <dbReference type="ARBA" id="ARBA00004417"/>
    </source>
</evidence>
<proteinExistence type="inferred from homology"/>
<dbReference type="InterPro" id="IPR017871">
    <property type="entry name" value="ABC_transporter-like_CS"/>
</dbReference>
<comment type="caution">
    <text evidence="11">The sequence shown here is derived from an EMBL/GenBank/DDBJ whole genome shotgun (WGS) entry which is preliminary data.</text>
</comment>
<dbReference type="AlphaFoldDB" id="A0A839Z8R9"/>
<dbReference type="PROSITE" id="PS50893">
    <property type="entry name" value="ABC_TRANSPORTER_2"/>
    <property type="match status" value="1"/>
</dbReference>
<evidence type="ECO:0000313" key="12">
    <source>
        <dbReference type="Proteomes" id="UP000533469"/>
    </source>
</evidence>
<dbReference type="FunFam" id="3.40.50.300:FF:000042">
    <property type="entry name" value="Maltose/maltodextrin ABC transporter, ATP-binding protein"/>
    <property type="match status" value="1"/>
</dbReference>
<dbReference type="SUPFAM" id="SSF52540">
    <property type="entry name" value="P-loop containing nucleoside triphosphate hydrolases"/>
    <property type="match status" value="1"/>
</dbReference>
<dbReference type="GO" id="GO:0140359">
    <property type="term" value="F:ABC-type transporter activity"/>
    <property type="evidence" value="ECO:0007669"/>
    <property type="project" value="UniProtKB-ARBA"/>
</dbReference>
<dbReference type="Proteomes" id="UP000533469">
    <property type="component" value="Unassembled WGS sequence"/>
</dbReference>
<dbReference type="GO" id="GO:0016887">
    <property type="term" value="F:ATP hydrolysis activity"/>
    <property type="evidence" value="ECO:0007669"/>
    <property type="project" value="InterPro"/>
</dbReference>
<dbReference type="PANTHER" id="PTHR43875:SF15">
    <property type="entry name" value="TREHALOSE IMPORT ATP-BINDING PROTEIN SUGC"/>
    <property type="match status" value="1"/>
</dbReference>
<comment type="similarity">
    <text evidence="2">Belongs to the ABC transporter superfamily.</text>
</comment>
<evidence type="ECO:0000256" key="4">
    <source>
        <dbReference type="ARBA" id="ARBA00022475"/>
    </source>
</evidence>
<keyword evidence="8" id="KW-0472">Membrane</keyword>
<dbReference type="RefSeq" id="WP_183188110.1">
    <property type="nucleotide sequence ID" value="NZ_JACICD010000001.1"/>
</dbReference>
<keyword evidence="3" id="KW-0813">Transport</keyword>
<feature type="region of interest" description="Disordered" evidence="9">
    <location>
        <begin position="358"/>
        <end position="389"/>
    </location>
</feature>
<evidence type="ECO:0000259" key="10">
    <source>
        <dbReference type="PROSITE" id="PS50893"/>
    </source>
</evidence>
<dbReference type="InterPro" id="IPR003439">
    <property type="entry name" value="ABC_transporter-like_ATP-bd"/>
</dbReference>
<dbReference type="PANTHER" id="PTHR43875">
    <property type="entry name" value="MALTODEXTRIN IMPORT ATP-BINDING PROTEIN MSMX"/>
    <property type="match status" value="1"/>
</dbReference>
<dbReference type="InterPro" id="IPR013611">
    <property type="entry name" value="Transp-assoc_OB_typ2"/>
</dbReference>
<dbReference type="InterPro" id="IPR027417">
    <property type="entry name" value="P-loop_NTPase"/>
</dbReference>
<name>A0A839Z8R9_9HYPH</name>
<gene>
    <name evidence="11" type="ORF">FHS55_000523</name>
</gene>
<dbReference type="InterPro" id="IPR008995">
    <property type="entry name" value="Mo/tungstate-bd_C_term_dom"/>
</dbReference>
<dbReference type="PROSITE" id="PS00211">
    <property type="entry name" value="ABC_TRANSPORTER_1"/>
    <property type="match status" value="1"/>
</dbReference>
<keyword evidence="12" id="KW-1185">Reference proteome</keyword>
<dbReference type="SMART" id="SM00382">
    <property type="entry name" value="AAA"/>
    <property type="match status" value="1"/>
</dbReference>
<evidence type="ECO:0000256" key="5">
    <source>
        <dbReference type="ARBA" id="ARBA00022741"/>
    </source>
</evidence>
<organism evidence="11 12">
    <name type="scientific">Ancylobacter tetraedralis</name>
    <dbReference type="NCBI Taxonomy" id="217068"/>
    <lineage>
        <taxon>Bacteria</taxon>
        <taxon>Pseudomonadati</taxon>
        <taxon>Pseudomonadota</taxon>
        <taxon>Alphaproteobacteria</taxon>
        <taxon>Hyphomicrobiales</taxon>
        <taxon>Xanthobacteraceae</taxon>
        <taxon>Ancylobacter</taxon>
    </lineage>
</organism>
<dbReference type="InterPro" id="IPR003593">
    <property type="entry name" value="AAA+_ATPase"/>
</dbReference>
<dbReference type="Pfam" id="PF00005">
    <property type="entry name" value="ABC_tran"/>
    <property type="match status" value="1"/>
</dbReference>
<reference evidence="11 12" key="1">
    <citation type="submission" date="2020-08" db="EMBL/GenBank/DDBJ databases">
        <title>Genomic Encyclopedia of Type Strains, Phase IV (KMG-IV): sequencing the most valuable type-strain genomes for metagenomic binning, comparative biology and taxonomic classification.</title>
        <authorList>
            <person name="Goeker M."/>
        </authorList>
    </citation>
    <scope>NUCLEOTIDE SEQUENCE [LARGE SCALE GENOMIC DNA]</scope>
    <source>
        <strain evidence="11 12">DSM 5895</strain>
    </source>
</reference>
<evidence type="ECO:0000256" key="9">
    <source>
        <dbReference type="SAM" id="MobiDB-lite"/>
    </source>
</evidence>
<keyword evidence="4" id="KW-1003">Cell membrane</keyword>
<evidence type="ECO:0000313" key="11">
    <source>
        <dbReference type="EMBL" id="MBB3769937.1"/>
    </source>
</evidence>
<feature type="domain" description="ABC transporter" evidence="10">
    <location>
        <begin position="7"/>
        <end position="237"/>
    </location>
</feature>
<dbReference type="SUPFAM" id="SSF50331">
    <property type="entry name" value="MOP-like"/>
    <property type="match status" value="1"/>
</dbReference>
<dbReference type="Pfam" id="PF08402">
    <property type="entry name" value="TOBE_2"/>
    <property type="match status" value="1"/>
</dbReference>
<sequence length="389" mass="41226">MNDDAFLRITDLSVGYGATRVLERLRLSIARGEFVALLGASGCGKTTLLRAIAGFVTPSAGAIAVAGRDVTRLPPDRRGMALVFQSYALWPHMSVAKNIGYGLKLKGLPRAAIERRVGEIEALLGLSGLGGRKPGALSGGQRQRVALGRALAVDPQILLLDEPLSNLDARIRLKVRHEIRALQQRLGITAVHVTHDREEAMAMADRVVVMEAGRIAQAGTPEEIYNRPASAFVAAFMGAENMLALNGTVRGEHIHIAAGPHYGAAEVPLDGRALASGALEARFRAEAVQLQAHDAPPATEGLALSGHVEAVSYLGGAWRHSVRIGQTPVFADAEHSLAPRTAVRLTIPAEKLFLFNTPSPSGAAAPADDTHPTATRATRPDRVREAAIS</sequence>
<dbReference type="EMBL" id="JACICD010000001">
    <property type="protein sequence ID" value="MBB3769937.1"/>
    <property type="molecule type" value="Genomic_DNA"/>
</dbReference>
<evidence type="ECO:0000256" key="3">
    <source>
        <dbReference type="ARBA" id="ARBA00022448"/>
    </source>
</evidence>
<evidence type="ECO:0000256" key="7">
    <source>
        <dbReference type="ARBA" id="ARBA00022967"/>
    </source>
</evidence>
<evidence type="ECO:0000256" key="2">
    <source>
        <dbReference type="ARBA" id="ARBA00005417"/>
    </source>
</evidence>
<keyword evidence="6" id="KW-0067">ATP-binding</keyword>
<feature type="compositionally biased region" description="Basic and acidic residues" evidence="9">
    <location>
        <begin position="378"/>
        <end position="389"/>
    </location>
</feature>
<dbReference type="GO" id="GO:0055052">
    <property type="term" value="C:ATP-binding cassette (ABC) transporter complex, substrate-binding subunit-containing"/>
    <property type="evidence" value="ECO:0007669"/>
    <property type="project" value="TreeGrafter"/>
</dbReference>
<dbReference type="InterPro" id="IPR047641">
    <property type="entry name" value="ABC_transpr_MalK/UgpC-like"/>
</dbReference>
<feature type="compositionally biased region" description="Low complexity" evidence="9">
    <location>
        <begin position="358"/>
        <end position="377"/>
    </location>
</feature>
<comment type="subcellular location">
    <subcellularLocation>
        <location evidence="1">Cell inner membrane</location>
        <topology evidence="1">Peripheral membrane protein</topology>
    </subcellularLocation>
</comment>
<evidence type="ECO:0000256" key="8">
    <source>
        <dbReference type="ARBA" id="ARBA00023136"/>
    </source>
</evidence>
<keyword evidence="5" id="KW-0547">Nucleotide-binding</keyword>